<evidence type="ECO:0000259" key="8">
    <source>
        <dbReference type="PROSITE" id="PS50045"/>
    </source>
</evidence>
<evidence type="ECO:0000256" key="7">
    <source>
        <dbReference type="SAM" id="Coils"/>
    </source>
</evidence>
<dbReference type="SMART" id="SM00065">
    <property type="entry name" value="GAF"/>
    <property type="match status" value="1"/>
</dbReference>
<sequence length="518" mass="58034">MNDTLASLKIKVLADISNVINKALDLEQSMGEILAILSDNLSMKRATITLMDRASGALVITASHGLSPEEKKRGVYRLGEGVTGMIFETARPYIVPDVHNDPLFLDKTGARKVERDRVSFLGVPILLHATPIGVLNVDRLFDDDVSFDEDVGFLTIVATLIAQFISLNEQVEERVDELKRENVSLRYRVSKEIKGPYIVARSPAMLDVERQVERVAPTRATVLLLGESGVGKTLIARVIHDLSDRANFPFVKVNCASIPENLLESELFGYERGAFTGAVNSKAGRFEEANKGTIFLDEIGELPLALQAKLLRVIQDREFERLGSNLTRRVDVRIIAATNRDLEDLVEQSLFRQDLFYRLSVFPILIPALRERKEDVVGLLNHFLGKVATEYGRQIAFEADALDMLRRYDWPGNVREMENLIERLVIMAETSRIETHMLTPLLASNGSSGDTGSFSDGASPHHSLRDIERTEVINALKRVGWIQYKAADELGLTPRQMGYRVKKFGLESLIASERARYR</sequence>
<dbReference type="SUPFAM" id="SSF52540">
    <property type="entry name" value="P-loop containing nucleoside triphosphate hydrolases"/>
    <property type="match status" value="1"/>
</dbReference>
<dbReference type="InterPro" id="IPR003593">
    <property type="entry name" value="AAA+_ATPase"/>
</dbReference>
<accession>A0A7J0BRK1</accession>
<dbReference type="InterPro" id="IPR002078">
    <property type="entry name" value="Sigma_54_int"/>
</dbReference>
<keyword evidence="5" id="KW-0010">Activator</keyword>
<evidence type="ECO:0000256" key="5">
    <source>
        <dbReference type="ARBA" id="ARBA00023159"/>
    </source>
</evidence>
<keyword evidence="1" id="KW-0547">Nucleotide-binding</keyword>
<feature type="coiled-coil region" evidence="7">
    <location>
        <begin position="161"/>
        <end position="188"/>
    </location>
</feature>
<protein>
    <submittedName>
        <fullName evidence="9">Nif-specific regulatory protein</fullName>
    </submittedName>
</protein>
<evidence type="ECO:0000256" key="1">
    <source>
        <dbReference type="ARBA" id="ARBA00022741"/>
    </source>
</evidence>
<dbReference type="InterPro" id="IPR029016">
    <property type="entry name" value="GAF-like_dom_sf"/>
</dbReference>
<comment type="caution">
    <text evidence="9">The sequence shown here is derived from an EMBL/GenBank/DDBJ whole genome shotgun (WGS) entry which is preliminary data.</text>
</comment>
<dbReference type="InterPro" id="IPR003018">
    <property type="entry name" value="GAF"/>
</dbReference>
<dbReference type="CDD" id="cd00009">
    <property type="entry name" value="AAA"/>
    <property type="match status" value="1"/>
</dbReference>
<dbReference type="InterPro" id="IPR025662">
    <property type="entry name" value="Sigma_54_int_dom_ATP-bd_1"/>
</dbReference>
<dbReference type="PROSITE" id="PS50045">
    <property type="entry name" value="SIGMA54_INTERACT_4"/>
    <property type="match status" value="1"/>
</dbReference>
<dbReference type="AlphaFoldDB" id="A0A7J0BRK1"/>
<dbReference type="Gene3D" id="1.10.8.60">
    <property type="match status" value="1"/>
</dbReference>
<keyword evidence="3" id="KW-0805">Transcription regulation</keyword>
<dbReference type="FunFam" id="3.40.50.300:FF:000006">
    <property type="entry name" value="DNA-binding transcriptional regulator NtrC"/>
    <property type="match status" value="1"/>
</dbReference>
<dbReference type="SUPFAM" id="SSF46689">
    <property type="entry name" value="Homeodomain-like"/>
    <property type="match status" value="1"/>
</dbReference>
<dbReference type="PROSITE" id="PS00676">
    <property type="entry name" value="SIGMA54_INTERACT_2"/>
    <property type="match status" value="1"/>
</dbReference>
<evidence type="ECO:0000313" key="9">
    <source>
        <dbReference type="EMBL" id="GFM35812.1"/>
    </source>
</evidence>
<keyword evidence="4" id="KW-0238">DNA-binding</keyword>
<dbReference type="PANTHER" id="PTHR32071:SF117">
    <property type="entry name" value="PTS-DEPENDENT DIHYDROXYACETONE KINASE OPERON REGULATORY PROTEIN-RELATED"/>
    <property type="match status" value="1"/>
</dbReference>
<evidence type="ECO:0000313" key="10">
    <source>
        <dbReference type="Proteomes" id="UP000503820"/>
    </source>
</evidence>
<dbReference type="Gene3D" id="3.40.50.300">
    <property type="entry name" value="P-loop containing nucleotide triphosphate hydrolases"/>
    <property type="match status" value="1"/>
</dbReference>
<feature type="domain" description="Sigma-54 factor interaction" evidence="8">
    <location>
        <begin position="198"/>
        <end position="426"/>
    </location>
</feature>
<dbReference type="RefSeq" id="WP_174408481.1">
    <property type="nucleotide sequence ID" value="NZ_BLVP01000001.1"/>
</dbReference>
<evidence type="ECO:0000256" key="2">
    <source>
        <dbReference type="ARBA" id="ARBA00022840"/>
    </source>
</evidence>
<dbReference type="Gene3D" id="1.10.10.60">
    <property type="entry name" value="Homeodomain-like"/>
    <property type="match status" value="1"/>
</dbReference>
<organism evidence="9 10">
    <name type="scientific">Desulfovibrio psychrotolerans</name>
    <dbReference type="NCBI Taxonomy" id="415242"/>
    <lineage>
        <taxon>Bacteria</taxon>
        <taxon>Pseudomonadati</taxon>
        <taxon>Thermodesulfobacteriota</taxon>
        <taxon>Desulfovibrionia</taxon>
        <taxon>Desulfovibrionales</taxon>
        <taxon>Desulfovibrionaceae</taxon>
        <taxon>Desulfovibrio</taxon>
    </lineage>
</organism>
<proteinExistence type="predicted"/>
<dbReference type="GO" id="GO:0006355">
    <property type="term" value="P:regulation of DNA-templated transcription"/>
    <property type="evidence" value="ECO:0007669"/>
    <property type="project" value="InterPro"/>
</dbReference>
<dbReference type="Proteomes" id="UP000503820">
    <property type="component" value="Unassembled WGS sequence"/>
</dbReference>
<dbReference type="InterPro" id="IPR058031">
    <property type="entry name" value="AAA_lid_NorR"/>
</dbReference>
<dbReference type="EMBL" id="BLVP01000001">
    <property type="protein sequence ID" value="GFM35812.1"/>
    <property type="molecule type" value="Genomic_DNA"/>
</dbReference>
<dbReference type="InterPro" id="IPR002197">
    <property type="entry name" value="HTH_Fis"/>
</dbReference>
<evidence type="ECO:0000256" key="6">
    <source>
        <dbReference type="ARBA" id="ARBA00023163"/>
    </source>
</evidence>
<keyword evidence="2" id="KW-0067">ATP-binding</keyword>
<dbReference type="Pfam" id="PF25601">
    <property type="entry name" value="AAA_lid_14"/>
    <property type="match status" value="1"/>
</dbReference>
<dbReference type="GO" id="GO:0043565">
    <property type="term" value="F:sequence-specific DNA binding"/>
    <property type="evidence" value="ECO:0007669"/>
    <property type="project" value="InterPro"/>
</dbReference>
<dbReference type="Pfam" id="PF00158">
    <property type="entry name" value="Sigma54_activat"/>
    <property type="match status" value="1"/>
</dbReference>
<name>A0A7J0BRK1_9BACT</name>
<dbReference type="Pfam" id="PF02954">
    <property type="entry name" value="HTH_8"/>
    <property type="match status" value="1"/>
</dbReference>
<reference evidence="9 10" key="1">
    <citation type="submission" date="2020-05" db="EMBL/GenBank/DDBJ databases">
        <title>Draft genome sequence of Desulfovibrio psychrotolerans JS1T.</title>
        <authorList>
            <person name="Ueno A."/>
            <person name="Tamazawa S."/>
            <person name="Tamamura S."/>
            <person name="Murakami T."/>
            <person name="Kiyama T."/>
            <person name="Inomata H."/>
            <person name="Amano Y."/>
            <person name="Miyakawa K."/>
            <person name="Tamaki H."/>
            <person name="Naganuma T."/>
            <person name="Kaneko K."/>
        </authorList>
    </citation>
    <scope>NUCLEOTIDE SEQUENCE [LARGE SCALE GENOMIC DNA]</scope>
    <source>
        <strain evidence="9 10">JS1</strain>
    </source>
</reference>
<dbReference type="PROSITE" id="PS00675">
    <property type="entry name" value="SIGMA54_INTERACT_1"/>
    <property type="match status" value="1"/>
</dbReference>
<keyword evidence="7" id="KW-0175">Coiled coil</keyword>
<keyword evidence="6" id="KW-0804">Transcription</keyword>
<evidence type="ECO:0000256" key="4">
    <source>
        <dbReference type="ARBA" id="ARBA00023125"/>
    </source>
</evidence>
<dbReference type="InterPro" id="IPR027417">
    <property type="entry name" value="P-loop_NTPase"/>
</dbReference>
<dbReference type="SUPFAM" id="SSF55781">
    <property type="entry name" value="GAF domain-like"/>
    <property type="match status" value="1"/>
</dbReference>
<gene>
    <name evidence="9" type="primary">nifA-2</name>
    <name evidence="9" type="ORF">DSM19430T_04960</name>
</gene>
<evidence type="ECO:0000256" key="3">
    <source>
        <dbReference type="ARBA" id="ARBA00023015"/>
    </source>
</evidence>
<dbReference type="Pfam" id="PF01590">
    <property type="entry name" value="GAF"/>
    <property type="match status" value="1"/>
</dbReference>
<dbReference type="InterPro" id="IPR025943">
    <property type="entry name" value="Sigma_54_int_dom_ATP-bd_2"/>
</dbReference>
<keyword evidence="10" id="KW-1185">Reference proteome</keyword>
<dbReference type="SMART" id="SM00382">
    <property type="entry name" value="AAA"/>
    <property type="match status" value="1"/>
</dbReference>
<dbReference type="PRINTS" id="PR01590">
    <property type="entry name" value="HTHFIS"/>
</dbReference>
<dbReference type="PANTHER" id="PTHR32071">
    <property type="entry name" value="TRANSCRIPTIONAL REGULATORY PROTEIN"/>
    <property type="match status" value="1"/>
</dbReference>
<dbReference type="GO" id="GO:0005524">
    <property type="term" value="F:ATP binding"/>
    <property type="evidence" value="ECO:0007669"/>
    <property type="project" value="UniProtKB-KW"/>
</dbReference>
<dbReference type="Gene3D" id="3.30.450.40">
    <property type="match status" value="1"/>
</dbReference>
<dbReference type="InterPro" id="IPR009057">
    <property type="entry name" value="Homeodomain-like_sf"/>
</dbReference>